<dbReference type="OrthoDB" id="427480at2759"/>
<reference evidence="3 4" key="1">
    <citation type="submission" date="2014-04" db="EMBL/GenBank/DDBJ databases">
        <authorList>
            <consortium name="DOE Joint Genome Institute"/>
            <person name="Kuo A."/>
            <person name="Tarkka M."/>
            <person name="Buscot F."/>
            <person name="Kohler A."/>
            <person name="Nagy L.G."/>
            <person name="Floudas D."/>
            <person name="Copeland A."/>
            <person name="Barry K.W."/>
            <person name="Cichocki N."/>
            <person name="Veneault-Fourrey C."/>
            <person name="LaButti K."/>
            <person name="Lindquist E.A."/>
            <person name="Lipzen A."/>
            <person name="Lundell T."/>
            <person name="Morin E."/>
            <person name="Murat C."/>
            <person name="Sun H."/>
            <person name="Tunlid A."/>
            <person name="Henrissat B."/>
            <person name="Grigoriev I.V."/>
            <person name="Hibbett D.S."/>
            <person name="Martin F."/>
            <person name="Nordberg H.P."/>
            <person name="Cantor M.N."/>
            <person name="Hua S.X."/>
        </authorList>
    </citation>
    <scope>NUCLEOTIDE SEQUENCE [LARGE SCALE GENOMIC DNA]</scope>
    <source>
        <strain evidence="3 4">F 1598</strain>
    </source>
</reference>
<proteinExistence type="inferred from homology"/>
<dbReference type="InterPro" id="IPR004147">
    <property type="entry name" value="ABC1_dom"/>
</dbReference>
<organism evidence="3 4">
    <name type="scientific">Piloderma croceum (strain F 1598)</name>
    <dbReference type="NCBI Taxonomy" id="765440"/>
    <lineage>
        <taxon>Eukaryota</taxon>
        <taxon>Fungi</taxon>
        <taxon>Dikarya</taxon>
        <taxon>Basidiomycota</taxon>
        <taxon>Agaricomycotina</taxon>
        <taxon>Agaricomycetes</taxon>
        <taxon>Agaricomycetidae</taxon>
        <taxon>Atheliales</taxon>
        <taxon>Atheliaceae</taxon>
        <taxon>Piloderma</taxon>
    </lineage>
</organism>
<dbReference type="InParanoid" id="A0A0C3GJK7"/>
<dbReference type="GO" id="GO:0007005">
    <property type="term" value="P:mitochondrion organization"/>
    <property type="evidence" value="ECO:0007669"/>
    <property type="project" value="TreeGrafter"/>
</dbReference>
<dbReference type="Pfam" id="PF03109">
    <property type="entry name" value="ABC1"/>
    <property type="match status" value="1"/>
</dbReference>
<dbReference type="InterPro" id="IPR045307">
    <property type="entry name" value="ADCK1_dom"/>
</dbReference>
<dbReference type="CDD" id="cd13969">
    <property type="entry name" value="ADCK1-like"/>
    <property type="match status" value="1"/>
</dbReference>
<dbReference type="AlphaFoldDB" id="A0A0C3GJK7"/>
<sequence length="631" mass="72006">MLLLNRGALSTKDALGLYSCLASRRILLRRGFAPKICCKSSSTVQNTRHDRDNIPATWSLWFAGVLGVSVATWTAWKKYQPFRHSVLAAVRCSRVAGAAVLGAVDYKTTFAKSYESDDMRLEAYSKCHERSAERLLKALLANGGVFIKLGQHMASLVVLPVEWTSTMRPLQDKCDPTPYDDLRGLFLSDMGVPISELFDNFDPEPIGVASLAQVHVGRHRESGKQVAVKLQHPHLAEFCDIDMEMVEVTLGWIKYWFPEFEFRWLGEEMRENLPKEMDFAHEASNAQRAAYDFRDIRTSLYIPEVITATKRVLVMEYIQGGRVDDLAYLAEHNIDRNKVALELSRIFNQMVFVNGWFHADPHPGNLLIRPAPQMSRSPYNFEIVLLDHGLYFDLDTRLRINYSKLWLSLIATNSPSVNADRRKYAQLVGNIGPDLYPVFEAAVTGRAALEGTWEDEPSASLEGKNRSTFKRASSMIDMMPQSEEEMDAIRNAVVNREGLLLSVFDVLRRVPRRVLMVLKLNDLTRSLDHALATTHSSIRIFLITAKYCTYAVWRDDRQRIIDRMRENGLFSLSDLGEYFVCWWRFEKMYRTLILVETWMDLQALNVKTLAWIRGLWTMGFEGAHKAAAGLA</sequence>
<dbReference type="EMBL" id="KN832970">
    <property type="protein sequence ID" value="KIM91824.1"/>
    <property type="molecule type" value="Genomic_DNA"/>
</dbReference>
<dbReference type="FunCoup" id="A0A0C3GJK7">
    <property type="interactions" value="177"/>
</dbReference>
<dbReference type="PANTHER" id="PTHR43173:SF19">
    <property type="entry name" value="AARF DOMAIN-CONTAINING PROTEIN KINASE 1"/>
    <property type="match status" value="1"/>
</dbReference>
<dbReference type="GO" id="GO:0005743">
    <property type="term" value="C:mitochondrial inner membrane"/>
    <property type="evidence" value="ECO:0007669"/>
    <property type="project" value="TreeGrafter"/>
</dbReference>
<dbReference type="Proteomes" id="UP000054166">
    <property type="component" value="Unassembled WGS sequence"/>
</dbReference>
<dbReference type="GO" id="GO:0055088">
    <property type="term" value="P:lipid homeostasis"/>
    <property type="evidence" value="ECO:0007669"/>
    <property type="project" value="TreeGrafter"/>
</dbReference>
<dbReference type="InterPro" id="IPR051130">
    <property type="entry name" value="Mito_struct-func_regulator"/>
</dbReference>
<dbReference type="InterPro" id="IPR011009">
    <property type="entry name" value="Kinase-like_dom_sf"/>
</dbReference>
<evidence type="ECO:0000313" key="3">
    <source>
        <dbReference type="EMBL" id="KIM91824.1"/>
    </source>
</evidence>
<dbReference type="SUPFAM" id="SSF56112">
    <property type="entry name" value="Protein kinase-like (PK-like)"/>
    <property type="match status" value="1"/>
</dbReference>
<keyword evidence="4" id="KW-1185">Reference proteome</keyword>
<evidence type="ECO:0000259" key="2">
    <source>
        <dbReference type="Pfam" id="PF03109"/>
    </source>
</evidence>
<evidence type="ECO:0000256" key="1">
    <source>
        <dbReference type="ARBA" id="ARBA00009670"/>
    </source>
</evidence>
<accession>A0A0C3GJK7</accession>
<dbReference type="HOGENOM" id="CLU_006533_2_5_1"/>
<feature type="domain" description="ABC1 atypical kinase-like" evidence="2">
    <location>
        <begin position="170"/>
        <end position="417"/>
    </location>
</feature>
<comment type="similarity">
    <text evidence="1">Belongs to the protein kinase superfamily. ADCK protein kinase family.</text>
</comment>
<gene>
    <name evidence="3" type="ORF">PILCRDRAFT_809790</name>
</gene>
<name>A0A0C3GJK7_PILCF</name>
<dbReference type="STRING" id="765440.A0A0C3GJK7"/>
<evidence type="ECO:0000313" key="4">
    <source>
        <dbReference type="Proteomes" id="UP000054166"/>
    </source>
</evidence>
<protein>
    <recommendedName>
        <fullName evidence="2">ABC1 atypical kinase-like domain-containing protein</fullName>
    </recommendedName>
</protein>
<dbReference type="PANTHER" id="PTHR43173">
    <property type="entry name" value="ABC1 FAMILY PROTEIN"/>
    <property type="match status" value="1"/>
</dbReference>
<reference evidence="4" key="2">
    <citation type="submission" date="2015-01" db="EMBL/GenBank/DDBJ databases">
        <title>Evolutionary Origins and Diversification of the Mycorrhizal Mutualists.</title>
        <authorList>
            <consortium name="DOE Joint Genome Institute"/>
            <consortium name="Mycorrhizal Genomics Consortium"/>
            <person name="Kohler A."/>
            <person name="Kuo A."/>
            <person name="Nagy L.G."/>
            <person name="Floudas D."/>
            <person name="Copeland A."/>
            <person name="Barry K.W."/>
            <person name="Cichocki N."/>
            <person name="Veneault-Fourrey C."/>
            <person name="LaButti K."/>
            <person name="Lindquist E.A."/>
            <person name="Lipzen A."/>
            <person name="Lundell T."/>
            <person name="Morin E."/>
            <person name="Murat C."/>
            <person name="Riley R."/>
            <person name="Ohm R."/>
            <person name="Sun H."/>
            <person name="Tunlid A."/>
            <person name="Henrissat B."/>
            <person name="Grigoriev I.V."/>
            <person name="Hibbett D.S."/>
            <person name="Martin F."/>
        </authorList>
    </citation>
    <scope>NUCLEOTIDE SEQUENCE [LARGE SCALE GENOMIC DNA]</scope>
    <source>
        <strain evidence="4">F 1598</strain>
    </source>
</reference>